<evidence type="ECO:0000256" key="4">
    <source>
        <dbReference type="ARBA" id="ARBA00023098"/>
    </source>
</evidence>
<evidence type="ECO:0000313" key="8">
    <source>
        <dbReference type="Proteomes" id="UP000215902"/>
    </source>
</evidence>
<dbReference type="AlphaFoldDB" id="A0A267FR73"/>
<protein>
    <recommendedName>
        <fullName evidence="5">LRAT domain-containing protein</fullName>
    </recommendedName>
</protein>
<dbReference type="Gene3D" id="3.90.1720.10">
    <property type="entry name" value="endopeptidase domain like (from Nostoc punctiforme)"/>
    <property type="match status" value="1"/>
</dbReference>
<dbReference type="PANTHER" id="PTHR13943">
    <property type="entry name" value="HRAS-LIKE SUPPRESSOR - RELATED"/>
    <property type="match status" value="1"/>
</dbReference>
<dbReference type="PROSITE" id="PS51934">
    <property type="entry name" value="LRAT"/>
    <property type="match status" value="1"/>
</dbReference>
<keyword evidence="3" id="KW-0378">Hydrolase</keyword>
<dbReference type="InterPro" id="IPR051496">
    <property type="entry name" value="H-rev107_PLA/AT"/>
</dbReference>
<evidence type="ECO:0000259" key="5">
    <source>
        <dbReference type="PROSITE" id="PS51934"/>
    </source>
</evidence>
<dbReference type="EMBL" id="NIVC01000865">
    <property type="protein sequence ID" value="PAA75734.1"/>
    <property type="molecule type" value="Genomic_DNA"/>
</dbReference>
<keyword evidence="4" id="KW-0443">Lipid metabolism</keyword>
<evidence type="ECO:0000256" key="1">
    <source>
        <dbReference type="ARBA" id="ARBA00007824"/>
    </source>
</evidence>
<keyword evidence="2" id="KW-0808">Transferase</keyword>
<dbReference type="GO" id="GO:0008970">
    <property type="term" value="F:phospholipase A1 activity"/>
    <property type="evidence" value="ECO:0007669"/>
    <property type="project" value="TreeGrafter"/>
</dbReference>
<name>A0A267FR73_9PLAT</name>
<dbReference type="GO" id="GO:0070292">
    <property type="term" value="P:N-acylphosphatidylethanolamine metabolic process"/>
    <property type="evidence" value="ECO:0007669"/>
    <property type="project" value="TreeGrafter"/>
</dbReference>
<dbReference type="EMBL" id="NIVC01003758">
    <property type="protein sequence ID" value="PAA49923.1"/>
    <property type="molecule type" value="Genomic_DNA"/>
</dbReference>
<keyword evidence="8" id="KW-1185">Reference proteome</keyword>
<gene>
    <name evidence="6" type="ORF">BOX15_Mlig006329g1</name>
    <name evidence="7" type="ORF">BOX15_Mlig006329g2</name>
</gene>
<dbReference type="GO" id="GO:0004623">
    <property type="term" value="F:phospholipase A2 activity"/>
    <property type="evidence" value="ECO:0007669"/>
    <property type="project" value="TreeGrafter"/>
</dbReference>
<evidence type="ECO:0000313" key="7">
    <source>
        <dbReference type="EMBL" id="PAA75734.1"/>
    </source>
</evidence>
<evidence type="ECO:0000256" key="3">
    <source>
        <dbReference type="ARBA" id="ARBA00022801"/>
    </source>
</evidence>
<dbReference type="InterPro" id="IPR007053">
    <property type="entry name" value="LRAT_dom"/>
</dbReference>
<comment type="similarity">
    <text evidence="1">Belongs to the H-rev107 family.</text>
</comment>
<comment type="caution">
    <text evidence="7">The sequence shown here is derived from an EMBL/GenBank/DDBJ whole genome shotgun (WGS) entry which is preliminary data.</text>
</comment>
<dbReference type="GO" id="GO:0005737">
    <property type="term" value="C:cytoplasm"/>
    <property type="evidence" value="ECO:0007669"/>
    <property type="project" value="TreeGrafter"/>
</dbReference>
<dbReference type="Proteomes" id="UP000215902">
    <property type="component" value="Unassembled WGS sequence"/>
</dbReference>
<evidence type="ECO:0000313" key="6">
    <source>
        <dbReference type="EMBL" id="PAA49923.1"/>
    </source>
</evidence>
<organism evidence="7 8">
    <name type="scientific">Macrostomum lignano</name>
    <dbReference type="NCBI Taxonomy" id="282301"/>
    <lineage>
        <taxon>Eukaryota</taxon>
        <taxon>Metazoa</taxon>
        <taxon>Spiralia</taxon>
        <taxon>Lophotrochozoa</taxon>
        <taxon>Platyhelminthes</taxon>
        <taxon>Rhabditophora</taxon>
        <taxon>Macrostomorpha</taxon>
        <taxon>Macrostomida</taxon>
        <taxon>Macrostomidae</taxon>
        <taxon>Macrostomum</taxon>
    </lineage>
</organism>
<sequence length="303" mass="32890">MCVGFTNGYSDFASDRVEEAIVAAVPGSAVSFNRIGFFHFAVFLGWAWPKGDDSEPIPLLCHLSGDASTKPVASVRLDDFRDIVQSCTIRVYNCKCSASKRSQVILNCLYLVGKAGYNPLTNNCEHFVREVICGQSTSYQAVWTLAAPLIQLPRILLGSAVVGAATSSASSNCASKFEENRSLGLLNPERDLIEIILSKHGLHLQGVKLNSVCTREFGGLSTFPMQFLYTCRSCSGSEKMAVCRPCQKLCHAKCIFRTGIVSENVCRCSHAMKSEAVQLPLQLDLQEESTSSVECDGSLSSSC</sequence>
<reference evidence="7 8" key="1">
    <citation type="submission" date="2017-06" db="EMBL/GenBank/DDBJ databases">
        <title>A platform for efficient transgenesis in Macrostomum lignano, a flatworm model organism for stem cell research.</title>
        <authorList>
            <person name="Berezikov E."/>
        </authorList>
    </citation>
    <scope>NUCLEOTIDE SEQUENCE [LARGE SCALE GENOMIC DNA]</scope>
    <source>
        <strain evidence="7">DV1</strain>
        <tissue evidence="7">Whole organism</tissue>
    </source>
</reference>
<dbReference type="PANTHER" id="PTHR13943:SF77">
    <property type="entry name" value="LRAT DOMAIN-CONTAINING PROTEIN"/>
    <property type="match status" value="1"/>
</dbReference>
<dbReference type="Pfam" id="PF04970">
    <property type="entry name" value="LRAT"/>
    <property type="match status" value="1"/>
</dbReference>
<feature type="domain" description="LRAT" evidence="5">
    <location>
        <begin position="29"/>
        <end position="140"/>
    </location>
</feature>
<proteinExistence type="inferred from homology"/>
<dbReference type="GO" id="GO:0016410">
    <property type="term" value="F:N-acyltransferase activity"/>
    <property type="evidence" value="ECO:0007669"/>
    <property type="project" value="TreeGrafter"/>
</dbReference>
<accession>A0A267FR73</accession>
<evidence type="ECO:0000256" key="2">
    <source>
        <dbReference type="ARBA" id="ARBA00022679"/>
    </source>
</evidence>
<dbReference type="OrthoDB" id="10051797at2759"/>